<accession>X0UPZ2</accession>
<dbReference type="Gene3D" id="3.40.140.40">
    <property type="entry name" value="Domain of unknown function (DUF1846), C-terminal subdomain"/>
    <property type="match status" value="1"/>
</dbReference>
<dbReference type="AlphaFoldDB" id="X0UPZ2"/>
<dbReference type="Pfam" id="PF20921">
    <property type="entry name" value="DUF1846_C"/>
    <property type="match status" value="1"/>
</dbReference>
<protein>
    <recommendedName>
        <fullName evidence="1">DUF1846 domain-containing protein</fullName>
    </recommendedName>
</protein>
<feature type="domain" description="DUF1846" evidence="1">
    <location>
        <begin position="21"/>
        <end position="182"/>
    </location>
</feature>
<sequence>VDKDTVQRVELLMKELNIDLNDRSVIAGARKAAMEAEENQAGHEDIFCGAAIELQDGTVITGYNSPLMHAASSLVIKAVKHLSEIPQKIHLLPQNIIESISKFKESTLNSKNTSLNLEETLIALSISAMSNSAAQLAIEKLSELKGCEMHITHIPTRGDEEGMRKLGINVTSDTNFSSKNLFIV</sequence>
<feature type="non-terminal residue" evidence="2">
    <location>
        <position position="1"/>
    </location>
</feature>
<dbReference type="InterPro" id="IPR048441">
    <property type="entry name" value="DUF1846_C"/>
</dbReference>
<reference evidence="2" key="1">
    <citation type="journal article" date="2014" name="Front. Microbiol.">
        <title>High frequency of phylogenetically diverse reductive dehalogenase-homologous genes in deep subseafloor sedimentary metagenomes.</title>
        <authorList>
            <person name="Kawai M."/>
            <person name="Futagami T."/>
            <person name="Toyoda A."/>
            <person name="Takaki Y."/>
            <person name="Nishi S."/>
            <person name="Hori S."/>
            <person name="Arai W."/>
            <person name="Tsubouchi T."/>
            <person name="Morono Y."/>
            <person name="Uchiyama I."/>
            <person name="Ito T."/>
            <person name="Fujiyama A."/>
            <person name="Inagaki F."/>
            <person name="Takami H."/>
        </authorList>
    </citation>
    <scope>NUCLEOTIDE SEQUENCE</scope>
    <source>
        <strain evidence="2">Expedition CK06-06</strain>
    </source>
</reference>
<gene>
    <name evidence="2" type="ORF">S01H1_43650</name>
</gene>
<comment type="caution">
    <text evidence="2">The sequence shown here is derived from an EMBL/GenBank/DDBJ whole genome shotgun (WGS) entry which is preliminary data.</text>
</comment>
<dbReference type="EMBL" id="BARS01027814">
    <property type="protein sequence ID" value="GAG01342.1"/>
    <property type="molecule type" value="Genomic_DNA"/>
</dbReference>
<proteinExistence type="predicted"/>
<evidence type="ECO:0000259" key="1">
    <source>
        <dbReference type="Pfam" id="PF20921"/>
    </source>
</evidence>
<evidence type="ECO:0000313" key="2">
    <source>
        <dbReference type="EMBL" id="GAG01342.1"/>
    </source>
</evidence>
<organism evidence="2">
    <name type="scientific">marine sediment metagenome</name>
    <dbReference type="NCBI Taxonomy" id="412755"/>
    <lineage>
        <taxon>unclassified sequences</taxon>
        <taxon>metagenomes</taxon>
        <taxon>ecological metagenomes</taxon>
    </lineage>
</organism>
<name>X0UPZ2_9ZZZZ</name>